<keyword evidence="1" id="KW-1185">Reference proteome</keyword>
<evidence type="ECO:0000313" key="2">
    <source>
        <dbReference type="RefSeq" id="XP_021864632.1"/>
    </source>
</evidence>
<reference evidence="2" key="2">
    <citation type="submission" date="2025-08" db="UniProtKB">
        <authorList>
            <consortium name="RefSeq"/>
        </authorList>
    </citation>
    <scope>IDENTIFICATION</scope>
    <source>
        <tissue evidence="2">Leaf</tissue>
    </source>
</reference>
<accession>A0A9R0JCH3</accession>
<name>A0A9R0JCH3_SPIOL</name>
<dbReference type="Proteomes" id="UP000813463">
    <property type="component" value="Chromosome 6"/>
</dbReference>
<dbReference type="Pfam" id="PF14009">
    <property type="entry name" value="PADRE"/>
    <property type="match status" value="1"/>
</dbReference>
<gene>
    <name evidence="2" type="primary">LOC110803433</name>
</gene>
<proteinExistence type="predicted"/>
<dbReference type="OrthoDB" id="1916282at2759"/>
<dbReference type="InterPro" id="IPR025322">
    <property type="entry name" value="PADRE_dom"/>
</dbReference>
<dbReference type="GeneID" id="110803433"/>
<reference evidence="1" key="1">
    <citation type="journal article" date="2021" name="Nat. Commun.">
        <title>Genomic analyses provide insights into spinach domestication and the genetic basis of agronomic traits.</title>
        <authorList>
            <person name="Cai X."/>
            <person name="Sun X."/>
            <person name="Xu C."/>
            <person name="Sun H."/>
            <person name="Wang X."/>
            <person name="Ge C."/>
            <person name="Zhang Z."/>
            <person name="Wang Q."/>
            <person name="Fei Z."/>
            <person name="Jiao C."/>
            <person name="Wang Q."/>
        </authorList>
    </citation>
    <scope>NUCLEOTIDE SEQUENCE [LARGE SCALE GENOMIC DNA]</scope>
    <source>
        <strain evidence="1">cv. Varoflay</strain>
    </source>
</reference>
<protein>
    <recommendedName>
        <fullName evidence="3">DUF4228 domain-containing protein</fullName>
    </recommendedName>
</protein>
<evidence type="ECO:0008006" key="3">
    <source>
        <dbReference type="Google" id="ProtNLM"/>
    </source>
</evidence>
<organism evidence="1 2">
    <name type="scientific">Spinacia oleracea</name>
    <name type="common">Spinach</name>
    <dbReference type="NCBI Taxonomy" id="3562"/>
    <lineage>
        <taxon>Eukaryota</taxon>
        <taxon>Viridiplantae</taxon>
        <taxon>Streptophyta</taxon>
        <taxon>Embryophyta</taxon>
        <taxon>Tracheophyta</taxon>
        <taxon>Spermatophyta</taxon>
        <taxon>Magnoliopsida</taxon>
        <taxon>eudicotyledons</taxon>
        <taxon>Gunneridae</taxon>
        <taxon>Pentapetalae</taxon>
        <taxon>Caryophyllales</taxon>
        <taxon>Chenopodiaceae</taxon>
        <taxon>Chenopodioideae</taxon>
        <taxon>Anserineae</taxon>
        <taxon>Spinacia</taxon>
    </lineage>
</organism>
<dbReference type="AlphaFoldDB" id="A0A9R0JCH3"/>
<dbReference type="RefSeq" id="XP_021864632.1">
    <property type="nucleotide sequence ID" value="XM_022008940.2"/>
</dbReference>
<dbReference type="PANTHER" id="PTHR33148:SF33">
    <property type="entry name" value="DUF4228 DOMAIN PROTEIN"/>
    <property type="match status" value="1"/>
</dbReference>
<sequence length="185" mass="20118">MGNCSLKSSASPSNKTQTTIRIMTDSGRVIVIDGPKLAQVVLDDFPGYGIYQKGHLSLPLFEDELLVNGQVYYLLPFGVSSSKTLSAVTVEAPPSNEVVSFRKDQSSAFEVLPSRGNGVWRVKMAIDRTELEEMLSGNAEALIQMMRSAAKSSEKSPERGFRWKSMGVITGSLKSPAAPRRLTSC</sequence>
<dbReference type="KEGG" id="soe:110803433"/>
<evidence type="ECO:0000313" key="1">
    <source>
        <dbReference type="Proteomes" id="UP000813463"/>
    </source>
</evidence>
<dbReference type="PANTHER" id="PTHR33148">
    <property type="entry name" value="PLASTID MOVEMENT IMPAIRED PROTEIN-RELATED"/>
    <property type="match status" value="1"/>
</dbReference>